<sequence length="208" mass="23619">MRLHRVAYLILATMVITCKISWASTQCKAVVMDVHMKKCRFGSRIKRDVERLDLLKHDEKFQWKGLDYFSSDVSMSPHGVPRKRQVSRRIGDITLPIVVDVINGAFSETGYYDRTSSSAGRSSGWSDYGPTISSRPLVTPFFSTAVSDDLGLDLNSEELDELYDNIYERLPRTSKEEAWKVFLETASECCQNVDRCLKEAVHVPCLAL</sequence>
<evidence type="ECO:0000313" key="3">
    <source>
        <dbReference type="RefSeq" id="XP_014469390.1"/>
    </source>
</evidence>
<dbReference type="RefSeq" id="XP_014469390.1">
    <property type="nucleotide sequence ID" value="XM_014613904.1"/>
</dbReference>
<name>A0A6P3WTJ6_DINQU</name>
<feature type="chain" id="PRO_5027656945" evidence="1">
    <location>
        <begin position="24"/>
        <end position="208"/>
    </location>
</feature>
<dbReference type="AlphaFoldDB" id="A0A6P3WTJ6"/>
<evidence type="ECO:0000256" key="1">
    <source>
        <dbReference type="SAM" id="SignalP"/>
    </source>
</evidence>
<dbReference type="Proteomes" id="UP000515204">
    <property type="component" value="Unplaced"/>
</dbReference>
<evidence type="ECO:0000313" key="2">
    <source>
        <dbReference type="Proteomes" id="UP000515204"/>
    </source>
</evidence>
<dbReference type="GeneID" id="106741670"/>
<dbReference type="KEGG" id="dqu:106741670"/>
<keyword evidence="1" id="KW-0732">Signal</keyword>
<protein>
    <submittedName>
        <fullName evidence="3">Uncharacterized protein LOC106741670</fullName>
    </submittedName>
</protein>
<gene>
    <name evidence="3" type="primary">LOC106741670</name>
</gene>
<accession>A0A6P3WTJ6</accession>
<keyword evidence="2" id="KW-1185">Reference proteome</keyword>
<dbReference type="OrthoDB" id="7700996at2759"/>
<feature type="signal peptide" evidence="1">
    <location>
        <begin position="1"/>
        <end position="23"/>
    </location>
</feature>
<proteinExistence type="predicted"/>
<organism evidence="2 3">
    <name type="scientific">Dinoponera quadriceps</name>
    <name type="common">South American ant</name>
    <dbReference type="NCBI Taxonomy" id="609295"/>
    <lineage>
        <taxon>Eukaryota</taxon>
        <taxon>Metazoa</taxon>
        <taxon>Ecdysozoa</taxon>
        <taxon>Arthropoda</taxon>
        <taxon>Hexapoda</taxon>
        <taxon>Insecta</taxon>
        <taxon>Pterygota</taxon>
        <taxon>Neoptera</taxon>
        <taxon>Endopterygota</taxon>
        <taxon>Hymenoptera</taxon>
        <taxon>Apocrita</taxon>
        <taxon>Aculeata</taxon>
        <taxon>Formicoidea</taxon>
        <taxon>Formicidae</taxon>
        <taxon>Ponerinae</taxon>
        <taxon>Ponerini</taxon>
        <taxon>Dinoponera</taxon>
    </lineage>
</organism>
<reference evidence="3" key="1">
    <citation type="submission" date="2025-08" db="UniProtKB">
        <authorList>
            <consortium name="RefSeq"/>
        </authorList>
    </citation>
    <scope>IDENTIFICATION</scope>
</reference>